<proteinExistence type="predicted"/>
<sequence length="101" mass="11448">MKFGKMFLFSESASKYIRVFLTENNRQSSLYQNGINSFLPLMFLQLVSTVCCFCTCKDIGTYGFILRTLIIKTAALKVDINPLTIICDFETAFLPVILVTI</sequence>
<dbReference type="Proteomes" id="UP000054815">
    <property type="component" value="Unassembled WGS sequence"/>
</dbReference>
<reference evidence="1 2" key="1">
    <citation type="submission" date="2015-01" db="EMBL/GenBank/DDBJ databases">
        <title>Evolution of Trichinella species and genotypes.</title>
        <authorList>
            <person name="Korhonen P.K."/>
            <person name="Edoardo P."/>
            <person name="Giuseppe L.R."/>
            <person name="Gasser R.B."/>
        </authorList>
    </citation>
    <scope>NUCLEOTIDE SEQUENCE [LARGE SCALE GENOMIC DNA]</scope>
    <source>
        <strain evidence="1">ISS141</strain>
    </source>
</reference>
<evidence type="ECO:0000313" key="2">
    <source>
        <dbReference type="Proteomes" id="UP000054815"/>
    </source>
</evidence>
<dbReference type="EMBL" id="JYDU01000107">
    <property type="protein sequence ID" value="KRX92627.1"/>
    <property type="molecule type" value="Genomic_DNA"/>
</dbReference>
<dbReference type="AlphaFoldDB" id="A0A0V0XXC0"/>
<protein>
    <recommendedName>
        <fullName evidence="3">MULE transposase domain-containing protein</fullName>
    </recommendedName>
</protein>
<evidence type="ECO:0000313" key="1">
    <source>
        <dbReference type="EMBL" id="KRX92627.1"/>
    </source>
</evidence>
<comment type="caution">
    <text evidence="1">The sequence shown here is derived from an EMBL/GenBank/DDBJ whole genome shotgun (WGS) entry which is preliminary data.</text>
</comment>
<evidence type="ECO:0008006" key="3">
    <source>
        <dbReference type="Google" id="ProtNLM"/>
    </source>
</evidence>
<organism evidence="1 2">
    <name type="scientific">Trichinella pseudospiralis</name>
    <name type="common">Parasitic roundworm</name>
    <dbReference type="NCBI Taxonomy" id="6337"/>
    <lineage>
        <taxon>Eukaryota</taxon>
        <taxon>Metazoa</taxon>
        <taxon>Ecdysozoa</taxon>
        <taxon>Nematoda</taxon>
        <taxon>Enoplea</taxon>
        <taxon>Dorylaimia</taxon>
        <taxon>Trichinellida</taxon>
        <taxon>Trichinellidae</taxon>
        <taxon>Trichinella</taxon>
    </lineage>
</organism>
<name>A0A0V0XXC0_TRIPS</name>
<accession>A0A0V0XXC0</accession>
<gene>
    <name evidence="1" type="ORF">T4E_1663</name>
</gene>